<dbReference type="EMBL" id="FQYN01000006">
    <property type="protein sequence ID" value="SHJ40122.1"/>
    <property type="molecule type" value="Genomic_DNA"/>
</dbReference>
<dbReference type="STRING" id="1121955.SAMN02745146_3042"/>
<dbReference type="Gene3D" id="3.40.50.300">
    <property type="entry name" value="P-loop containing nucleotide triphosphate hydrolases"/>
    <property type="match status" value="2"/>
</dbReference>
<accession>A0A1M6J0I1</accession>
<dbReference type="PANTHER" id="PTHR37291">
    <property type="entry name" value="5-METHYLCYTOSINE-SPECIFIC RESTRICTION ENZYME B"/>
    <property type="match status" value="1"/>
</dbReference>
<dbReference type="AlphaFoldDB" id="A0A1M6J0I1"/>
<feature type="domain" description="ATPase dynein-related AAA" evidence="1">
    <location>
        <begin position="527"/>
        <end position="603"/>
    </location>
</feature>
<evidence type="ECO:0000313" key="3">
    <source>
        <dbReference type="Proteomes" id="UP000184418"/>
    </source>
</evidence>
<evidence type="ECO:0000313" key="2">
    <source>
        <dbReference type="EMBL" id="SHJ40122.1"/>
    </source>
</evidence>
<reference evidence="2 3" key="1">
    <citation type="submission" date="2016-11" db="EMBL/GenBank/DDBJ databases">
        <authorList>
            <person name="Jaros S."/>
            <person name="Januszkiewicz K."/>
            <person name="Wedrychowicz H."/>
        </authorList>
    </citation>
    <scope>NUCLEOTIDE SEQUENCE [LARGE SCALE GENOMIC DNA]</scope>
    <source>
        <strain evidence="2 3">DSM 21074</strain>
    </source>
</reference>
<protein>
    <submittedName>
        <fullName evidence="2">AAA domain (Dynein-related subfamily)</fullName>
    </submittedName>
</protein>
<proteinExistence type="predicted"/>
<gene>
    <name evidence="2" type="ORF">SAMN02745146_3042</name>
</gene>
<dbReference type="GO" id="GO:0016887">
    <property type="term" value="F:ATP hydrolysis activity"/>
    <property type="evidence" value="ECO:0007669"/>
    <property type="project" value="InterPro"/>
</dbReference>
<dbReference type="GO" id="GO:0005524">
    <property type="term" value="F:ATP binding"/>
    <property type="evidence" value="ECO:0007669"/>
    <property type="project" value="InterPro"/>
</dbReference>
<evidence type="ECO:0000259" key="1">
    <source>
        <dbReference type="Pfam" id="PF07728"/>
    </source>
</evidence>
<dbReference type="Pfam" id="PF07728">
    <property type="entry name" value="AAA_5"/>
    <property type="match status" value="1"/>
</dbReference>
<dbReference type="SUPFAM" id="SSF52540">
    <property type="entry name" value="P-loop containing nucleoside triphosphate hydrolases"/>
    <property type="match status" value="1"/>
</dbReference>
<dbReference type="InterPro" id="IPR011704">
    <property type="entry name" value="ATPase_dyneun-rel_AAA"/>
</dbReference>
<sequence length="749" mass="84147">MLRRIDATTLQQLKTLLADDQIDVAPIVVQYENYTVRNKTTAPESPLRFRWWHDNQTELLLFDLTTWATQESQKFPDTYLTLGTDKIPRIVGFPLYWLPQDDEFVYLSFKLGTNEGGKNRWFGRARAADEPRSPDRTNQLAADLRQALKQAFPGPLLANPSLSGDWQSLAKLPLAQLRASTSAKQKSALKTLILQQLLQAFIIAEKLRADSFITPDAAKTLNQTPLSQPDYSSMTTPRNQLLYGPPGTGKTYHTAVRALGILAGKTDQQITADYSREQIREELDKYCATGQLEFVTFHQAFSYEDFVEGIKPVINEEDEEDENTRNLKYVIERGIFKTLAERGAYALYLQLRQRLIAATPVSAAAPPDFDAVFDSLEKQWQQQLAGSEEVVVKTQQGVELVLQNISAHGTTYFKYRTSTSDNLPQVTRKGLRKINDDNPYQSVSSDAEPVYSVTYGRDRSVYRAVFREFRKLEAQMRANAPHQAPTGPAISEMLLRAVADPEIAAENIQGFDYKSLTPDDLKLAPRFVLIIDEINRGNVANIFGELITLLEKDKRAGQPEMLSVQLPYSKSSFVVPDNVYLLGTMNTADRSVEALDTALRRRFSFTEMRPDADVIRKQVGTNGILGTGIEAINVAEILEVLNSRLEQLLDHDHCLGHALLLDAQSLESLQTSFEHGIIPLLQEYFFADWGKIGLVLGPKFVEVIKPNSPGRRKLATFPGYDAHGMGERPIYKLISPDAWTAATFQSIYA</sequence>
<dbReference type="InterPro" id="IPR052934">
    <property type="entry name" value="Methyl-DNA_Rec/Restrict_Enz"/>
</dbReference>
<dbReference type="RefSeq" id="WP_073110745.1">
    <property type="nucleotide sequence ID" value="NZ_FQYN01000006.1"/>
</dbReference>
<keyword evidence="3" id="KW-1185">Reference proteome</keyword>
<organism evidence="2 3">
    <name type="scientific">Hymenobacter daecheongensis DSM 21074</name>
    <dbReference type="NCBI Taxonomy" id="1121955"/>
    <lineage>
        <taxon>Bacteria</taxon>
        <taxon>Pseudomonadati</taxon>
        <taxon>Bacteroidota</taxon>
        <taxon>Cytophagia</taxon>
        <taxon>Cytophagales</taxon>
        <taxon>Hymenobacteraceae</taxon>
        <taxon>Hymenobacter</taxon>
    </lineage>
</organism>
<dbReference type="InterPro" id="IPR027417">
    <property type="entry name" value="P-loop_NTPase"/>
</dbReference>
<name>A0A1M6J0I1_9BACT</name>
<dbReference type="Proteomes" id="UP000184418">
    <property type="component" value="Unassembled WGS sequence"/>
</dbReference>
<dbReference type="PANTHER" id="PTHR37291:SF1">
    <property type="entry name" value="TYPE IV METHYL-DIRECTED RESTRICTION ENZYME ECOKMCRB SUBUNIT"/>
    <property type="match status" value="1"/>
</dbReference>